<protein>
    <submittedName>
        <fullName evidence="1">Uncharacterized protein</fullName>
    </submittedName>
</protein>
<accession>A0A5B9N6C7</accession>
<dbReference type="EMBL" id="MK903277">
    <property type="protein sequence ID" value="QEG09574.1"/>
    <property type="molecule type" value="Genomic_DNA"/>
</dbReference>
<evidence type="ECO:0000313" key="2">
    <source>
        <dbReference type="Proteomes" id="UP000322031"/>
    </source>
</evidence>
<organism evidence="1 2">
    <name type="scientific">Escherichia phage Pisces</name>
    <dbReference type="NCBI Taxonomy" id="2591102"/>
    <lineage>
        <taxon>Viruses</taxon>
        <taxon>Duplodnaviria</taxon>
        <taxon>Heunggongvirae</taxon>
        <taxon>Uroviricota</taxon>
        <taxon>Caudoviricetes</taxon>
        <taxon>Autographivirales</taxon>
        <taxon>Autotranscriptaviridae</taxon>
        <taxon>Studiervirinae</taxon>
        <taxon>Kayfunavirus</taxon>
        <taxon>Kayfunavirus pisces</taxon>
    </lineage>
</organism>
<name>A0A5B9N6C7_9CAUD</name>
<proteinExistence type="predicted"/>
<gene>
    <name evidence="1" type="ORF">CPT_Pisces_020</name>
</gene>
<reference evidence="2" key="1">
    <citation type="submission" date="2019-05" db="EMBL/GenBank/DDBJ databases">
        <title>The complete genome of Escherichia coli phage Pisces.</title>
        <authorList>
            <person name="Diaz H."/>
            <person name="Graham K."/>
            <person name="Moreland R."/>
            <person name="Liu M."/>
            <person name="Ramsey J."/>
        </authorList>
    </citation>
    <scope>NUCLEOTIDE SEQUENCE [LARGE SCALE GENOMIC DNA]</scope>
</reference>
<dbReference type="Proteomes" id="UP000322031">
    <property type="component" value="Segment"/>
</dbReference>
<evidence type="ECO:0000313" key="1">
    <source>
        <dbReference type="EMBL" id="QEG09574.1"/>
    </source>
</evidence>
<keyword evidence="2" id="KW-1185">Reference proteome</keyword>
<sequence>MCNLVELIRVTMIQNEVRNYAYLDLMRILQVSKPVVKKLVFAWMYRATEERLQSILRGEDNND</sequence>